<dbReference type="EMBL" id="CP036276">
    <property type="protein sequence ID" value="QDU44993.1"/>
    <property type="molecule type" value="Genomic_DNA"/>
</dbReference>
<evidence type="ECO:0000313" key="4">
    <source>
        <dbReference type="EMBL" id="QDU44993.1"/>
    </source>
</evidence>
<evidence type="ECO:0000256" key="2">
    <source>
        <dbReference type="SAM" id="Phobius"/>
    </source>
</evidence>
<feature type="compositionally biased region" description="Basic and acidic residues" evidence="1">
    <location>
        <begin position="277"/>
        <end position="286"/>
    </location>
</feature>
<feature type="compositionally biased region" description="Acidic residues" evidence="1">
    <location>
        <begin position="267"/>
        <end position="276"/>
    </location>
</feature>
<dbReference type="KEGG" id="sdyn:Mal52_34810"/>
<dbReference type="Proteomes" id="UP000319383">
    <property type="component" value="Chromosome"/>
</dbReference>
<dbReference type="InterPro" id="IPR046499">
    <property type="entry name" value="DUF6677"/>
</dbReference>
<feature type="region of interest" description="Disordered" evidence="1">
    <location>
        <begin position="264"/>
        <end position="292"/>
    </location>
</feature>
<keyword evidence="5" id="KW-1185">Reference proteome</keyword>
<gene>
    <name evidence="4" type="ORF">Mal52_34810</name>
</gene>
<feature type="domain" description="DUF6677" evidence="3">
    <location>
        <begin position="14"/>
        <end position="264"/>
    </location>
</feature>
<keyword evidence="2" id="KW-0812">Transmembrane</keyword>
<name>A0A517ZRC9_9PLAN</name>
<dbReference type="RefSeq" id="WP_145377281.1">
    <property type="nucleotide sequence ID" value="NZ_CP036276.1"/>
</dbReference>
<dbReference type="AlphaFoldDB" id="A0A517ZRC9"/>
<sequence length="292" mass="32055">MAETPQIQLRDPRVAAILAFLVPGLGHFYQRRTFKGVLYSVCILGTFFTGMYLSDWTVVYINWGKKDRIIPQACQVWNGLAFLPAVIQARRVDKIADPRILNEPAAGQFSGKLSDVTSSVELDGHIAGELQIEPVGTGFGRGYSGTFKGMFAGKHPIQGTVDGGSIDPKIAPFRERRLTFDLKGTVDFDGQDLEFNGLASGGLKRSIADWYAAPLHDDSRIYSPTDLETANNELGRYFELGTLYTMIAGLLNVLAIYDAYEGPAYGDGEDDDEESDKDVKSDKEPETPAQAK</sequence>
<evidence type="ECO:0000313" key="5">
    <source>
        <dbReference type="Proteomes" id="UP000319383"/>
    </source>
</evidence>
<keyword evidence="2" id="KW-1133">Transmembrane helix</keyword>
<dbReference type="Pfam" id="PF20382">
    <property type="entry name" value="DUF6677"/>
    <property type="match status" value="1"/>
</dbReference>
<keyword evidence="2" id="KW-0472">Membrane</keyword>
<accession>A0A517ZRC9</accession>
<protein>
    <recommendedName>
        <fullName evidence="3">DUF6677 domain-containing protein</fullName>
    </recommendedName>
</protein>
<evidence type="ECO:0000256" key="1">
    <source>
        <dbReference type="SAM" id="MobiDB-lite"/>
    </source>
</evidence>
<evidence type="ECO:0000259" key="3">
    <source>
        <dbReference type="Pfam" id="PF20382"/>
    </source>
</evidence>
<reference evidence="4 5" key="1">
    <citation type="submission" date="2019-02" db="EMBL/GenBank/DDBJ databases">
        <title>Deep-cultivation of Planctomycetes and their phenomic and genomic characterization uncovers novel biology.</title>
        <authorList>
            <person name="Wiegand S."/>
            <person name="Jogler M."/>
            <person name="Boedeker C."/>
            <person name="Pinto D."/>
            <person name="Vollmers J."/>
            <person name="Rivas-Marin E."/>
            <person name="Kohn T."/>
            <person name="Peeters S.H."/>
            <person name="Heuer A."/>
            <person name="Rast P."/>
            <person name="Oberbeckmann S."/>
            <person name="Bunk B."/>
            <person name="Jeske O."/>
            <person name="Meyerdierks A."/>
            <person name="Storesund J.E."/>
            <person name="Kallscheuer N."/>
            <person name="Luecker S."/>
            <person name="Lage O.M."/>
            <person name="Pohl T."/>
            <person name="Merkel B.J."/>
            <person name="Hornburger P."/>
            <person name="Mueller R.-W."/>
            <person name="Bruemmer F."/>
            <person name="Labrenz M."/>
            <person name="Spormann A.M."/>
            <person name="Op den Camp H."/>
            <person name="Overmann J."/>
            <person name="Amann R."/>
            <person name="Jetten M.S.M."/>
            <person name="Mascher T."/>
            <person name="Medema M.H."/>
            <person name="Devos D.P."/>
            <person name="Kaster A.-K."/>
            <person name="Ovreas L."/>
            <person name="Rohde M."/>
            <person name="Galperin M.Y."/>
            <person name="Jogler C."/>
        </authorList>
    </citation>
    <scope>NUCLEOTIDE SEQUENCE [LARGE SCALE GENOMIC DNA]</scope>
    <source>
        <strain evidence="4 5">Mal52</strain>
    </source>
</reference>
<proteinExistence type="predicted"/>
<organism evidence="4 5">
    <name type="scientific">Symmachiella dynata</name>
    <dbReference type="NCBI Taxonomy" id="2527995"/>
    <lineage>
        <taxon>Bacteria</taxon>
        <taxon>Pseudomonadati</taxon>
        <taxon>Planctomycetota</taxon>
        <taxon>Planctomycetia</taxon>
        <taxon>Planctomycetales</taxon>
        <taxon>Planctomycetaceae</taxon>
        <taxon>Symmachiella</taxon>
    </lineage>
</organism>
<feature type="transmembrane region" description="Helical" evidence="2">
    <location>
        <begin position="36"/>
        <end position="61"/>
    </location>
</feature>